<dbReference type="Proteomes" id="UP001251857">
    <property type="component" value="Unassembled WGS sequence"/>
</dbReference>
<name>A0ABU3BZY6_9GAMM</name>
<evidence type="ECO:0000256" key="1">
    <source>
        <dbReference type="ARBA" id="ARBA00007924"/>
    </source>
</evidence>
<comment type="similarity">
    <text evidence="1">Belongs to the VapB family.</text>
</comment>
<dbReference type="InterPro" id="IPR051734">
    <property type="entry name" value="VapB_TA_antitoxins"/>
</dbReference>
<dbReference type="EMBL" id="JAVRIB010000007">
    <property type="protein sequence ID" value="MDT0634873.1"/>
    <property type="molecule type" value="Genomic_DNA"/>
</dbReference>
<dbReference type="SUPFAM" id="SSF89447">
    <property type="entry name" value="AbrB/MazE/MraZ-like"/>
    <property type="match status" value="1"/>
</dbReference>
<dbReference type="SMART" id="SM00966">
    <property type="entry name" value="SpoVT_AbrB"/>
    <property type="match status" value="1"/>
</dbReference>
<dbReference type="NCBIfam" id="NF040493">
    <property type="entry name" value="TA_anti_VapB"/>
    <property type="match status" value="1"/>
</dbReference>
<dbReference type="Gene3D" id="2.10.260.10">
    <property type="match status" value="1"/>
</dbReference>
<evidence type="ECO:0000313" key="3">
    <source>
        <dbReference type="EMBL" id="MDT0634873.1"/>
    </source>
</evidence>
<comment type="caution">
    <text evidence="3">The sequence shown here is derived from an EMBL/GenBank/DDBJ whole genome shotgun (WGS) entry which is preliminary data.</text>
</comment>
<dbReference type="InterPro" id="IPR047976">
    <property type="entry name" value="Anti_VapB2-like"/>
</dbReference>
<evidence type="ECO:0000259" key="2">
    <source>
        <dbReference type="SMART" id="SM00966"/>
    </source>
</evidence>
<dbReference type="PANTHER" id="PTHR37550">
    <property type="entry name" value="ANTITOXIN VAPB1"/>
    <property type="match status" value="1"/>
</dbReference>
<accession>A0ABU3BZY6</accession>
<feature type="domain" description="SpoVT-AbrB" evidence="2">
    <location>
        <begin position="34"/>
        <end position="75"/>
    </location>
</feature>
<protein>
    <submittedName>
        <fullName evidence="3">Type II toxin-antitoxin system VapB family antitoxin</fullName>
    </submittedName>
</protein>
<dbReference type="Pfam" id="PF04014">
    <property type="entry name" value="MazE_antitoxin"/>
    <property type="match status" value="1"/>
</dbReference>
<sequence length="102" mass="11652">MSDRKYGTQGRQIKQDWLDFFAMPDAPPRTARLFRNGRNQAVRLPKEMDMGDTEEVLIYRVGSRLVIEPKRPSWSALMDTPDVGDDFLSERPMIGIEPDPAG</sequence>
<dbReference type="InterPro" id="IPR037914">
    <property type="entry name" value="SpoVT-AbrB_sf"/>
</dbReference>
<dbReference type="PANTHER" id="PTHR37550:SF1">
    <property type="entry name" value="SSL1300 PROTEIN"/>
    <property type="match status" value="1"/>
</dbReference>
<dbReference type="InterPro" id="IPR007159">
    <property type="entry name" value="SpoVT-AbrB_dom"/>
</dbReference>
<organism evidence="3 4">
    <name type="scientific">Spectribacter hydrogenoxidans</name>
    <dbReference type="NCBI Taxonomy" id="3075608"/>
    <lineage>
        <taxon>Bacteria</taxon>
        <taxon>Pseudomonadati</taxon>
        <taxon>Pseudomonadota</taxon>
        <taxon>Gammaproteobacteria</taxon>
        <taxon>Salinisphaerales</taxon>
        <taxon>Salinisphaeraceae</taxon>
        <taxon>Spectribacter</taxon>
    </lineage>
</organism>
<reference evidence="3 4" key="1">
    <citation type="submission" date="2023-09" db="EMBL/GenBank/DDBJ databases">
        <authorList>
            <person name="Rey-Velasco X."/>
        </authorList>
    </citation>
    <scope>NUCLEOTIDE SEQUENCE [LARGE SCALE GENOMIC DNA]</scope>
    <source>
        <strain evidence="3 4">W335</strain>
    </source>
</reference>
<evidence type="ECO:0000313" key="4">
    <source>
        <dbReference type="Proteomes" id="UP001251857"/>
    </source>
</evidence>
<dbReference type="RefSeq" id="WP_311652695.1">
    <property type="nucleotide sequence ID" value="NZ_JAVRIB010000007.1"/>
</dbReference>
<proteinExistence type="inferred from homology"/>
<keyword evidence="4" id="KW-1185">Reference proteome</keyword>
<gene>
    <name evidence="3" type="primary">vapB</name>
    <name evidence="3" type="ORF">RM532_07860</name>
</gene>